<organism evidence="3 4">
    <name type="scientific">Malus domestica</name>
    <name type="common">Apple</name>
    <name type="synonym">Pyrus malus</name>
    <dbReference type="NCBI Taxonomy" id="3750"/>
    <lineage>
        <taxon>Eukaryota</taxon>
        <taxon>Viridiplantae</taxon>
        <taxon>Streptophyta</taxon>
        <taxon>Embryophyta</taxon>
        <taxon>Tracheophyta</taxon>
        <taxon>Spermatophyta</taxon>
        <taxon>Magnoliopsida</taxon>
        <taxon>eudicotyledons</taxon>
        <taxon>Gunneridae</taxon>
        <taxon>Pentapetalae</taxon>
        <taxon>rosids</taxon>
        <taxon>fabids</taxon>
        <taxon>Rosales</taxon>
        <taxon>Rosaceae</taxon>
        <taxon>Amygdaloideae</taxon>
        <taxon>Maleae</taxon>
        <taxon>Malus</taxon>
    </lineage>
</organism>
<dbReference type="Pfam" id="PF01582">
    <property type="entry name" value="TIR"/>
    <property type="match status" value="1"/>
</dbReference>
<dbReference type="PANTHER" id="PTHR32009">
    <property type="entry name" value="TMV RESISTANCE PROTEIN N-LIKE"/>
    <property type="match status" value="1"/>
</dbReference>
<dbReference type="GO" id="GO:0007165">
    <property type="term" value="P:signal transduction"/>
    <property type="evidence" value="ECO:0007669"/>
    <property type="project" value="InterPro"/>
</dbReference>
<dbReference type="SUPFAM" id="SSF52200">
    <property type="entry name" value="Toll/Interleukin receptor TIR domain"/>
    <property type="match status" value="1"/>
</dbReference>
<dbReference type="Proteomes" id="UP000290289">
    <property type="component" value="Chromosome 8"/>
</dbReference>
<sequence>MGTRTQREASSSSKRWMHDVFLSFRGEDTRNNFTGHLCIRGGCIEGQLTSRTSMNAGVNVFIDNQLKRGKKKQQNWCRQSEGLRFLSSSSQIGWCLQHLVEIMDCRRTLGQIVLPVFYDVDPSHTGASFAQAFQKHEDTDKVARCITALTEASKLSGWDLKNTANGEEQYLSGDVGRFFAEPRKFLGVFISCILFCSTECDFGEVVI</sequence>
<evidence type="ECO:0000256" key="1">
    <source>
        <dbReference type="ARBA" id="ARBA00023027"/>
    </source>
</evidence>
<comment type="caution">
    <text evidence="3">The sequence shown here is derived from an EMBL/GenBank/DDBJ whole genome shotgun (WGS) entry which is preliminary data.</text>
</comment>
<dbReference type="SMART" id="SM00255">
    <property type="entry name" value="TIR"/>
    <property type="match status" value="1"/>
</dbReference>
<dbReference type="InterPro" id="IPR035897">
    <property type="entry name" value="Toll_tir_struct_dom_sf"/>
</dbReference>
<dbReference type="AlphaFoldDB" id="A0A498JAU1"/>
<dbReference type="Gene3D" id="3.40.50.10140">
    <property type="entry name" value="Toll/interleukin-1 receptor homology (TIR) domain"/>
    <property type="match status" value="1"/>
</dbReference>
<evidence type="ECO:0000313" key="4">
    <source>
        <dbReference type="Proteomes" id="UP000290289"/>
    </source>
</evidence>
<reference evidence="3 4" key="1">
    <citation type="submission" date="2018-10" db="EMBL/GenBank/DDBJ databases">
        <title>A high-quality apple genome assembly.</title>
        <authorList>
            <person name="Hu J."/>
        </authorList>
    </citation>
    <scope>NUCLEOTIDE SEQUENCE [LARGE SCALE GENOMIC DNA]</scope>
    <source>
        <strain evidence="4">cv. HFTH1</strain>
        <tissue evidence="3">Young leaf</tissue>
    </source>
</reference>
<dbReference type="InterPro" id="IPR000157">
    <property type="entry name" value="TIR_dom"/>
</dbReference>
<protein>
    <recommendedName>
        <fullName evidence="2">TIR domain-containing protein</fullName>
    </recommendedName>
</protein>
<keyword evidence="1" id="KW-0520">NAD</keyword>
<name>A0A498JAU1_MALDO</name>
<feature type="domain" description="TIR" evidence="2">
    <location>
        <begin position="16"/>
        <end position="153"/>
    </location>
</feature>
<evidence type="ECO:0000313" key="3">
    <source>
        <dbReference type="EMBL" id="RXH92580.1"/>
    </source>
</evidence>
<proteinExistence type="predicted"/>
<dbReference type="PANTHER" id="PTHR32009:SF160">
    <property type="entry name" value="DISEASE RESISTANCE PROTEIN (TIR-NBS-LRR CLASS)"/>
    <property type="match status" value="1"/>
</dbReference>
<dbReference type="EMBL" id="RDQH01000334">
    <property type="protein sequence ID" value="RXH92580.1"/>
    <property type="molecule type" value="Genomic_DNA"/>
</dbReference>
<gene>
    <name evidence="3" type="ORF">DVH24_033476</name>
</gene>
<keyword evidence="4" id="KW-1185">Reference proteome</keyword>
<dbReference type="PROSITE" id="PS50104">
    <property type="entry name" value="TIR"/>
    <property type="match status" value="1"/>
</dbReference>
<evidence type="ECO:0000259" key="2">
    <source>
        <dbReference type="PROSITE" id="PS50104"/>
    </source>
</evidence>
<accession>A0A498JAU1</accession>